<evidence type="ECO:0000313" key="3">
    <source>
        <dbReference type="EMBL" id="MBM2616329.1"/>
    </source>
</evidence>
<comment type="caution">
    <text evidence="3">The sequence shown here is derived from an EMBL/GenBank/DDBJ whole genome shotgun (WGS) entry which is preliminary data.</text>
</comment>
<dbReference type="EMBL" id="JAENHP010000003">
    <property type="protein sequence ID" value="MBM2616329.1"/>
    <property type="molecule type" value="Genomic_DNA"/>
</dbReference>
<proteinExistence type="inferred from homology"/>
<gene>
    <name evidence="3" type="ORF">JIG36_12255</name>
</gene>
<dbReference type="Pfam" id="PF00582">
    <property type="entry name" value="Usp"/>
    <property type="match status" value="1"/>
</dbReference>
<protein>
    <submittedName>
        <fullName evidence="3">Universal stress protein</fullName>
    </submittedName>
</protein>
<reference evidence="3 4" key="1">
    <citation type="submission" date="2021-01" db="EMBL/GenBank/DDBJ databases">
        <title>Actinoplanes sp. nov. LDG1-06 isolated from lichen.</title>
        <authorList>
            <person name="Saeng-In P."/>
            <person name="Phongsopitanun W."/>
            <person name="Kanchanasin P."/>
            <person name="Yuki M."/>
            <person name="Kudo T."/>
            <person name="Ohkuma M."/>
            <person name="Tanasupawat S."/>
        </authorList>
    </citation>
    <scope>NUCLEOTIDE SEQUENCE [LARGE SCALE GENOMIC DNA]</scope>
    <source>
        <strain evidence="3 4">LDG1-06</strain>
    </source>
</reference>
<keyword evidence="4" id="KW-1185">Reference proteome</keyword>
<dbReference type="CDD" id="cd00293">
    <property type="entry name" value="USP-like"/>
    <property type="match status" value="1"/>
</dbReference>
<feature type="domain" description="UspA" evidence="2">
    <location>
        <begin position="7"/>
        <end position="141"/>
    </location>
</feature>
<dbReference type="Gene3D" id="3.40.50.620">
    <property type="entry name" value="HUPs"/>
    <property type="match status" value="1"/>
</dbReference>
<dbReference type="InterPro" id="IPR006015">
    <property type="entry name" value="Universal_stress_UspA"/>
</dbReference>
<dbReference type="PANTHER" id="PTHR46553">
    <property type="entry name" value="ADENINE NUCLEOTIDE ALPHA HYDROLASES-LIKE SUPERFAMILY PROTEIN"/>
    <property type="match status" value="1"/>
</dbReference>
<dbReference type="InterPro" id="IPR006016">
    <property type="entry name" value="UspA"/>
</dbReference>
<dbReference type="PRINTS" id="PR01438">
    <property type="entry name" value="UNVRSLSTRESS"/>
</dbReference>
<organism evidence="3 4">
    <name type="scientific">Paractinoplanes ovalisporus</name>
    <dbReference type="NCBI Taxonomy" id="2810368"/>
    <lineage>
        <taxon>Bacteria</taxon>
        <taxon>Bacillati</taxon>
        <taxon>Actinomycetota</taxon>
        <taxon>Actinomycetes</taxon>
        <taxon>Micromonosporales</taxon>
        <taxon>Micromonosporaceae</taxon>
        <taxon>Paractinoplanes</taxon>
    </lineage>
</organism>
<name>A0ABS2A909_9ACTN</name>
<evidence type="ECO:0000259" key="2">
    <source>
        <dbReference type="Pfam" id="PF00582"/>
    </source>
</evidence>
<dbReference type="PANTHER" id="PTHR46553:SF3">
    <property type="entry name" value="ADENINE NUCLEOTIDE ALPHA HYDROLASES-LIKE SUPERFAMILY PROTEIN"/>
    <property type="match status" value="1"/>
</dbReference>
<comment type="similarity">
    <text evidence="1">Belongs to the universal stress protein A family.</text>
</comment>
<dbReference type="InterPro" id="IPR014729">
    <property type="entry name" value="Rossmann-like_a/b/a_fold"/>
</dbReference>
<evidence type="ECO:0000313" key="4">
    <source>
        <dbReference type="Proteomes" id="UP000632138"/>
    </source>
</evidence>
<accession>A0ABS2A909</accession>
<evidence type="ECO:0000256" key="1">
    <source>
        <dbReference type="ARBA" id="ARBA00008791"/>
    </source>
</evidence>
<dbReference type="RefSeq" id="WP_203376228.1">
    <property type="nucleotide sequence ID" value="NZ_JAENHP010000003.1"/>
</dbReference>
<dbReference type="Proteomes" id="UP000632138">
    <property type="component" value="Unassembled WGS sequence"/>
</dbReference>
<dbReference type="SUPFAM" id="SSF52402">
    <property type="entry name" value="Adenine nucleotide alpha hydrolases-like"/>
    <property type="match status" value="1"/>
</dbReference>
<sequence length="157" mass="16152">MPTRHLIVVGVDGSEGGRRALEWAVHEAGERGSAVQAVIAWSWDGVEFGPVLATSPQQAKEAAARLLDTEIAAMLPKYGSHIPVAAEVIEGEPAQVLGTCSRSADLLVLGSHGHGAVRHTVLGSVSEKAIRKAACPVVVIPVPVAAPAGESEPVPHG</sequence>